<evidence type="ECO:0000313" key="6">
    <source>
        <dbReference type="Proteomes" id="UP000517523"/>
    </source>
</evidence>
<evidence type="ECO:0000256" key="2">
    <source>
        <dbReference type="ARBA" id="ARBA00023125"/>
    </source>
</evidence>
<evidence type="ECO:0000259" key="4">
    <source>
        <dbReference type="PROSITE" id="PS01124"/>
    </source>
</evidence>
<dbReference type="EMBL" id="JACHXJ010000006">
    <property type="protein sequence ID" value="MBB3131249.1"/>
    <property type="molecule type" value="Genomic_DNA"/>
</dbReference>
<sequence length="787" mass="89047">MEMGIGKRGWMHGLRRKSFYIKLVMTTALIAIVPSLLSDVFALVKVSSTFRQETGANKLQYLDQTVNALEMILNRIKENSNLLAMNPSIQEFEQFPNSRYYEDAQGPFKQKDLPALYSYLEAKERMLLTINSFRLTNPFVDSVYFYDGGKNLILTSENEGSNRQFAKDDFYDQGWYGTLDRMKLTADFMDTRAAKQYSGEKDLLTIVYRTNNDKNAFIVNLNASMIYNDILNKLNRNDDIYVVSSTGSVLFHSASSSLHRPIGQIVPGSAEIVGTSGSYQTEMGGGDKLVSYSVSPLLGWTFINISDMEALSKGTSSIKQMIFLSALLLVLITLTLVYFSSRSLYRPISLLKEMIGSDPDKKSAPLDEIGSIGQYVRSALDERDYYKEKLGESLPFQRERFKLSLLRQHRMTLDEIAVNQAYLGIELDLEHLAVIVFQWNLPPGGGDEAEQSIAKDLLKLRFMEMAELWLESQPSGMAVEADKEVIAIVVNKSGMNRQDAFRLGQELIEYLEESLHIRVTAGIGRVCRTAFELPVAFEEALEALKYRILYGDGELISIEDVRIDSGSVYVYPKQLEEKLISQFKTARTGEALQTFDLIAKEVNASRGMLHYNQIQPLFMQLLTAIMNAYHELGADTGSVSGDGRNLYRELLELESMDQIRVWFHELIPVAAGRIERELNAKGHHHISRVIAMMELDYASDLSLNLAAERLNLNPAYISRLFKQITGQPFVDYLKQIRIEKSKELLKSGNMKIGDIGKRVGYSNSHYFIKVFKDSIGITPGEYKKLYG</sequence>
<feature type="domain" description="HTH araC/xylS-type" evidence="4">
    <location>
        <begin position="687"/>
        <end position="785"/>
    </location>
</feature>
<evidence type="ECO:0000256" key="3">
    <source>
        <dbReference type="ARBA" id="ARBA00023163"/>
    </source>
</evidence>
<dbReference type="AlphaFoldDB" id="A0A839U1A7"/>
<comment type="caution">
    <text evidence="5">The sequence shown here is derived from an EMBL/GenBank/DDBJ whole genome shotgun (WGS) entry which is preliminary data.</text>
</comment>
<dbReference type="PANTHER" id="PTHR43280">
    <property type="entry name" value="ARAC-FAMILY TRANSCRIPTIONAL REGULATOR"/>
    <property type="match status" value="1"/>
</dbReference>
<reference evidence="5 6" key="1">
    <citation type="submission" date="2020-08" db="EMBL/GenBank/DDBJ databases">
        <title>Genomic Encyclopedia of Type Strains, Phase III (KMG-III): the genomes of soil and plant-associated and newly described type strains.</title>
        <authorList>
            <person name="Whitman W."/>
        </authorList>
    </citation>
    <scope>NUCLEOTIDE SEQUENCE [LARGE SCALE GENOMIC DNA]</scope>
    <source>
        <strain evidence="5 6">CECT 5831</strain>
    </source>
</reference>
<protein>
    <submittedName>
        <fullName evidence="5">YesN/AraC family two-component response regulator</fullName>
    </submittedName>
</protein>
<dbReference type="SUPFAM" id="SSF46689">
    <property type="entry name" value="Homeodomain-like"/>
    <property type="match status" value="2"/>
</dbReference>
<evidence type="ECO:0000313" key="5">
    <source>
        <dbReference type="EMBL" id="MBB3131249.1"/>
    </source>
</evidence>
<dbReference type="PANTHER" id="PTHR43280:SF2">
    <property type="entry name" value="HTH-TYPE TRANSCRIPTIONAL REGULATOR EXSA"/>
    <property type="match status" value="1"/>
</dbReference>
<proteinExistence type="predicted"/>
<keyword evidence="3" id="KW-0804">Transcription</keyword>
<accession>A0A839U1A7</accession>
<dbReference type="InterPro" id="IPR009057">
    <property type="entry name" value="Homeodomain-like_sf"/>
</dbReference>
<dbReference type="PROSITE" id="PS01124">
    <property type="entry name" value="HTH_ARAC_FAMILY_2"/>
    <property type="match status" value="1"/>
</dbReference>
<dbReference type="Proteomes" id="UP000517523">
    <property type="component" value="Unassembled WGS sequence"/>
</dbReference>
<dbReference type="Pfam" id="PF12833">
    <property type="entry name" value="HTH_18"/>
    <property type="match status" value="1"/>
</dbReference>
<dbReference type="Gene3D" id="1.10.10.60">
    <property type="entry name" value="Homeodomain-like"/>
    <property type="match status" value="2"/>
</dbReference>
<dbReference type="GO" id="GO:0043565">
    <property type="term" value="F:sequence-specific DNA binding"/>
    <property type="evidence" value="ECO:0007669"/>
    <property type="project" value="InterPro"/>
</dbReference>
<dbReference type="InterPro" id="IPR020449">
    <property type="entry name" value="Tscrpt_reg_AraC-type_HTH"/>
</dbReference>
<evidence type="ECO:0000256" key="1">
    <source>
        <dbReference type="ARBA" id="ARBA00023015"/>
    </source>
</evidence>
<keyword evidence="1" id="KW-0805">Transcription regulation</keyword>
<gene>
    <name evidence="5" type="ORF">FHS19_005969</name>
</gene>
<dbReference type="GO" id="GO:0003700">
    <property type="term" value="F:DNA-binding transcription factor activity"/>
    <property type="evidence" value="ECO:0007669"/>
    <property type="project" value="InterPro"/>
</dbReference>
<dbReference type="PRINTS" id="PR00032">
    <property type="entry name" value="HTHARAC"/>
</dbReference>
<dbReference type="InterPro" id="IPR018060">
    <property type="entry name" value="HTH_AraC"/>
</dbReference>
<dbReference type="Pfam" id="PF17853">
    <property type="entry name" value="GGDEF_2"/>
    <property type="match status" value="1"/>
</dbReference>
<name>A0A839U1A7_9BACL</name>
<dbReference type="InterPro" id="IPR041522">
    <property type="entry name" value="CdaR_GGDEF"/>
</dbReference>
<organism evidence="5 6">
    <name type="scientific">Paenibacillus rhizosphaerae</name>
    <dbReference type="NCBI Taxonomy" id="297318"/>
    <lineage>
        <taxon>Bacteria</taxon>
        <taxon>Bacillati</taxon>
        <taxon>Bacillota</taxon>
        <taxon>Bacilli</taxon>
        <taxon>Bacillales</taxon>
        <taxon>Paenibacillaceae</taxon>
        <taxon>Paenibacillus</taxon>
    </lineage>
</organism>
<dbReference type="SMART" id="SM00342">
    <property type="entry name" value="HTH_ARAC"/>
    <property type="match status" value="1"/>
</dbReference>
<keyword evidence="2" id="KW-0238">DNA-binding</keyword>